<dbReference type="EMBL" id="MZGT01000042">
    <property type="protein sequence ID" value="OPJ60162.1"/>
    <property type="molecule type" value="Genomic_DNA"/>
</dbReference>
<organism evidence="1 2">
    <name type="scientific">Clostridium chromiireducens</name>
    <dbReference type="NCBI Taxonomy" id="225345"/>
    <lineage>
        <taxon>Bacteria</taxon>
        <taxon>Bacillati</taxon>
        <taxon>Bacillota</taxon>
        <taxon>Clostridia</taxon>
        <taxon>Eubacteriales</taxon>
        <taxon>Clostridiaceae</taxon>
        <taxon>Clostridium</taxon>
    </lineage>
</organism>
<dbReference type="AlphaFoldDB" id="A0A1V4IJH1"/>
<dbReference type="OrthoDB" id="1924904at2"/>
<protein>
    <submittedName>
        <fullName evidence="1">Uncharacterized protein</fullName>
    </submittedName>
</protein>
<reference evidence="1 2" key="1">
    <citation type="submission" date="2017-03" db="EMBL/GenBank/DDBJ databases">
        <title>Genome sequence of Clostridium chromiireducens DSM 23318.</title>
        <authorList>
            <person name="Poehlein A."/>
            <person name="Daniel R."/>
        </authorList>
    </citation>
    <scope>NUCLEOTIDE SEQUENCE [LARGE SCALE GENOMIC DNA]</scope>
    <source>
        <strain evidence="1 2">DSM 23318</strain>
    </source>
</reference>
<evidence type="ECO:0000313" key="2">
    <source>
        <dbReference type="Proteomes" id="UP000191056"/>
    </source>
</evidence>
<dbReference type="Proteomes" id="UP000191056">
    <property type="component" value="Unassembled WGS sequence"/>
</dbReference>
<dbReference type="STRING" id="225345.CLCHR_30950"/>
<keyword evidence="2" id="KW-1185">Reference proteome</keyword>
<proteinExistence type="predicted"/>
<gene>
    <name evidence="1" type="ORF">CLCHR_30950</name>
</gene>
<name>A0A1V4IJH1_9CLOT</name>
<sequence length="105" mass="12011">MKKFIAIFSIFLFVSFKINTLILVAEAKTFSQGFYTMEDLGLYPNTPYSVQNSSTYNDGILIILDGNKTIQQIIRIKPSSPKYTLIPLMSDYVFILYGNFNLNFS</sequence>
<accession>A0A1V4IJH1</accession>
<dbReference type="RefSeq" id="WP_079440708.1">
    <property type="nucleotide sequence ID" value="NZ_MZGT01000042.1"/>
</dbReference>
<evidence type="ECO:0000313" key="1">
    <source>
        <dbReference type="EMBL" id="OPJ60162.1"/>
    </source>
</evidence>
<comment type="caution">
    <text evidence="1">The sequence shown here is derived from an EMBL/GenBank/DDBJ whole genome shotgun (WGS) entry which is preliminary data.</text>
</comment>